<accession>A0A9X2CV99</accession>
<feature type="transmembrane region" description="Helical" evidence="1">
    <location>
        <begin position="12"/>
        <end position="36"/>
    </location>
</feature>
<keyword evidence="1" id="KW-0812">Transmembrane</keyword>
<dbReference type="Proteomes" id="UP001139150">
    <property type="component" value="Unassembled WGS sequence"/>
</dbReference>
<comment type="caution">
    <text evidence="2">The sequence shown here is derived from an EMBL/GenBank/DDBJ whole genome shotgun (WGS) entry which is preliminary data.</text>
</comment>
<gene>
    <name evidence="2" type="ORF">MF646_17435</name>
</gene>
<dbReference type="RefSeq" id="WP_250097789.1">
    <property type="nucleotide sequence ID" value="NZ_JAKRYL010000021.1"/>
</dbReference>
<feature type="transmembrane region" description="Helical" evidence="1">
    <location>
        <begin position="88"/>
        <end position="117"/>
    </location>
</feature>
<name>A0A9X2CV99_9BACI</name>
<keyword evidence="1" id="KW-0472">Membrane</keyword>
<proteinExistence type="predicted"/>
<dbReference type="EMBL" id="JAKRYL010000021">
    <property type="protein sequence ID" value="MCL7748903.1"/>
    <property type="molecule type" value="Genomic_DNA"/>
</dbReference>
<keyword evidence="3" id="KW-1185">Reference proteome</keyword>
<dbReference type="AlphaFoldDB" id="A0A9X2CV99"/>
<keyword evidence="1" id="KW-1133">Transmembrane helix</keyword>
<feature type="transmembrane region" description="Helical" evidence="1">
    <location>
        <begin position="137"/>
        <end position="164"/>
    </location>
</feature>
<feature type="transmembrane region" description="Helical" evidence="1">
    <location>
        <begin position="234"/>
        <end position="259"/>
    </location>
</feature>
<evidence type="ECO:0000313" key="3">
    <source>
        <dbReference type="Proteomes" id="UP001139150"/>
    </source>
</evidence>
<reference evidence="2" key="1">
    <citation type="submission" date="2022-02" db="EMBL/GenBank/DDBJ databases">
        <title>Halalkalibacter sp. nov. isolated from Lonar Lake, India.</title>
        <authorList>
            <person name="Joshi A."/>
            <person name="Thite S."/>
            <person name="Lodha T."/>
        </authorList>
    </citation>
    <scope>NUCLEOTIDE SEQUENCE</scope>
    <source>
        <strain evidence="2">MEB205</strain>
    </source>
</reference>
<organism evidence="2 3">
    <name type="scientific">Halalkalibacter alkaliphilus</name>
    <dbReference type="NCBI Taxonomy" id="2917993"/>
    <lineage>
        <taxon>Bacteria</taxon>
        <taxon>Bacillati</taxon>
        <taxon>Bacillota</taxon>
        <taxon>Bacilli</taxon>
        <taxon>Bacillales</taxon>
        <taxon>Bacillaceae</taxon>
        <taxon>Halalkalibacter</taxon>
    </lineage>
</organism>
<evidence type="ECO:0000313" key="2">
    <source>
        <dbReference type="EMBL" id="MCL7748903.1"/>
    </source>
</evidence>
<protein>
    <submittedName>
        <fullName evidence="2">Uncharacterized protein</fullName>
    </submittedName>
</protein>
<feature type="transmembrane region" description="Helical" evidence="1">
    <location>
        <begin position="42"/>
        <end position="67"/>
    </location>
</feature>
<sequence length="265" mass="29468">MTAWVCLLKKEMRLGLSALLGPIIAFLISVIIAAYLGSRYDVTWEAVVAVGLFATGIQVFYLIYYMLNSLHVERKKLHLWLHSTMPGYGLLLAKIAAGLLSMFITLVITGTTLIIAMNNSVTISEQLKMINTTSAGVLGVTHLILLAISFGVFTIFYWMIYLLFTRYLGSFLSFLATLGVFIGTSFVYSWFKMTELYEVLTNWGEVHLTGITESINITTNMESGTEVTTEVGNISLYLGAYLFEAVIVVALFAVACWMLDRKVEV</sequence>
<feature type="transmembrane region" description="Helical" evidence="1">
    <location>
        <begin position="171"/>
        <end position="191"/>
    </location>
</feature>
<evidence type="ECO:0000256" key="1">
    <source>
        <dbReference type="SAM" id="Phobius"/>
    </source>
</evidence>